<keyword evidence="2" id="KW-0812">Transmembrane</keyword>
<evidence type="ECO:0000256" key="2">
    <source>
        <dbReference type="SAM" id="Phobius"/>
    </source>
</evidence>
<dbReference type="GeneID" id="29116554"/>
<dbReference type="EMBL" id="KV441487">
    <property type="protein sequence ID" value="OAG17053.1"/>
    <property type="molecule type" value="Genomic_DNA"/>
</dbReference>
<organism evidence="3 4">
    <name type="scientific">Alternaria alternata</name>
    <name type="common">Alternaria rot fungus</name>
    <name type="synonym">Torula alternata</name>
    <dbReference type="NCBI Taxonomy" id="5599"/>
    <lineage>
        <taxon>Eukaryota</taxon>
        <taxon>Fungi</taxon>
        <taxon>Dikarya</taxon>
        <taxon>Ascomycota</taxon>
        <taxon>Pezizomycotina</taxon>
        <taxon>Dothideomycetes</taxon>
        <taxon>Pleosporomycetidae</taxon>
        <taxon>Pleosporales</taxon>
        <taxon>Pleosporineae</taxon>
        <taxon>Pleosporaceae</taxon>
        <taxon>Alternaria</taxon>
        <taxon>Alternaria sect. Alternaria</taxon>
        <taxon>Alternaria alternata complex</taxon>
    </lineage>
</organism>
<accession>A0A177DB93</accession>
<evidence type="ECO:0000256" key="1">
    <source>
        <dbReference type="SAM" id="MobiDB-lite"/>
    </source>
</evidence>
<dbReference type="AlphaFoldDB" id="A0A177DB93"/>
<feature type="compositionally biased region" description="Polar residues" evidence="1">
    <location>
        <begin position="10"/>
        <end position="26"/>
    </location>
</feature>
<evidence type="ECO:0000313" key="4">
    <source>
        <dbReference type="Proteomes" id="UP000077248"/>
    </source>
</evidence>
<reference evidence="3 4" key="1">
    <citation type="submission" date="2016-05" db="EMBL/GenBank/DDBJ databases">
        <title>Comparative analysis of secretome profiles of manganese(II)-oxidizing ascomycete fungi.</title>
        <authorList>
            <consortium name="DOE Joint Genome Institute"/>
            <person name="Zeiner C.A."/>
            <person name="Purvine S.O."/>
            <person name="Zink E.M."/>
            <person name="Wu S."/>
            <person name="Pasa-Tolic L."/>
            <person name="Chaput D.L."/>
            <person name="Haridas S."/>
            <person name="Grigoriev I.V."/>
            <person name="Santelli C.M."/>
            <person name="Hansel C.M."/>
        </authorList>
    </citation>
    <scope>NUCLEOTIDE SEQUENCE [LARGE SCALE GENOMIC DNA]</scope>
    <source>
        <strain evidence="3 4">SRC1lrK2f</strain>
    </source>
</reference>
<keyword evidence="2" id="KW-1133">Transmembrane helix</keyword>
<sequence length="85" mass="9114">MWGSNDERATISSHHIASSNIPSSTPSHIVASTSCLTAGLMIVLYLIQTAAPAPVTLDNRAAWSTSSGRQGLLRMLPRRHHYASS</sequence>
<dbReference type="VEuPathDB" id="FungiDB:CC77DRAFT_269936"/>
<name>A0A177DB93_ALTAL</name>
<feature type="transmembrane region" description="Helical" evidence="2">
    <location>
        <begin position="29"/>
        <end position="47"/>
    </location>
</feature>
<keyword evidence="4" id="KW-1185">Reference proteome</keyword>
<dbReference type="Proteomes" id="UP000077248">
    <property type="component" value="Unassembled WGS sequence"/>
</dbReference>
<gene>
    <name evidence="3" type="ORF">CC77DRAFT_269936</name>
</gene>
<feature type="region of interest" description="Disordered" evidence="1">
    <location>
        <begin position="1"/>
        <end position="26"/>
    </location>
</feature>
<protein>
    <submittedName>
        <fullName evidence="3">Uncharacterized protein</fullName>
    </submittedName>
</protein>
<dbReference type="RefSeq" id="XP_018382474.1">
    <property type="nucleotide sequence ID" value="XM_018530960.1"/>
</dbReference>
<keyword evidence="2" id="KW-0472">Membrane</keyword>
<evidence type="ECO:0000313" key="3">
    <source>
        <dbReference type="EMBL" id="OAG17053.1"/>
    </source>
</evidence>
<dbReference type="KEGG" id="aalt:CC77DRAFT_269936"/>
<proteinExistence type="predicted"/>